<evidence type="ECO:0000313" key="1">
    <source>
        <dbReference type="EMBL" id="CAA9286199.1"/>
    </source>
</evidence>
<dbReference type="EMBL" id="CADCTC010000228">
    <property type="protein sequence ID" value="CAA9286199.1"/>
    <property type="molecule type" value="Genomic_DNA"/>
</dbReference>
<feature type="non-terminal residue" evidence="1">
    <location>
        <position position="71"/>
    </location>
</feature>
<gene>
    <name evidence="1" type="ORF">AVDCRST_MAG77-4767</name>
</gene>
<organism evidence="1">
    <name type="scientific">uncultured Chloroflexota bacterium</name>
    <dbReference type="NCBI Taxonomy" id="166587"/>
    <lineage>
        <taxon>Bacteria</taxon>
        <taxon>Bacillati</taxon>
        <taxon>Chloroflexota</taxon>
        <taxon>environmental samples</taxon>
    </lineage>
</organism>
<dbReference type="AlphaFoldDB" id="A0A6J4JSM4"/>
<name>A0A6J4JSM4_9CHLR</name>
<accession>A0A6J4JSM4</accession>
<reference evidence="1" key="1">
    <citation type="submission" date="2020-02" db="EMBL/GenBank/DDBJ databases">
        <authorList>
            <person name="Meier V. D."/>
        </authorList>
    </citation>
    <scope>NUCLEOTIDE SEQUENCE</scope>
    <source>
        <strain evidence="1">AVDCRST_MAG77</strain>
    </source>
</reference>
<proteinExistence type="predicted"/>
<feature type="non-terminal residue" evidence="1">
    <location>
        <position position="1"/>
    </location>
</feature>
<protein>
    <submittedName>
        <fullName evidence="1">Uncharacterized protein</fullName>
    </submittedName>
</protein>
<sequence>ARHVDQHRSDRALGDARHISYPGKRLRFGALHPGPVLHLYVHCPRRVQLLLRQTPVNGRSHPGDGHSRSTL</sequence>